<keyword evidence="5" id="KW-1185">Reference proteome</keyword>
<feature type="region of interest" description="Disordered" evidence="2">
    <location>
        <begin position="155"/>
        <end position="185"/>
    </location>
</feature>
<evidence type="ECO:0000256" key="1">
    <source>
        <dbReference type="ARBA" id="ARBA00049958"/>
    </source>
</evidence>
<gene>
    <name evidence="4" type="ORF">HNR21_000510</name>
</gene>
<sequence>MADRAGPRLDAAAVAERLDALEDLLAHLEQVPGATAGKALDAVALLTELYGEALARIMDHLPPDAAGPLVEDDLVGHLLVLHDLHPLPVAERAARALARLRPALRERGADAELVALENGVARVRLQARGCGSGLAPIQEAVEAALTAAAPELSGVEPVRPERPPAFVPADSLFRRPATTAAEGPA</sequence>
<dbReference type="RefSeq" id="WP_182703866.1">
    <property type="nucleotide sequence ID" value="NZ_JACJII010000001.1"/>
</dbReference>
<dbReference type="GO" id="GO:0005506">
    <property type="term" value="F:iron ion binding"/>
    <property type="evidence" value="ECO:0007669"/>
    <property type="project" value="InterPro"/>
</dbReference>
<dbReference type="SUPFAM" id="SSF117916">
    <property type="entry name" value="Fe-S cluster assembly (FSCA) domain-like"/>
    <property type="match status" value="1"/>
</dbReference>
<protein>
    <submittedName>
        <fullName evidence="4">Fe-S cluster biogenesis protein NfuA</fullName>
    </submittedName>
</protein>
<evidence type="ECO:0000259" key="3">
    <source>
        <dbReference type="Pfam" id="PF01106"/>
    </source>
</evidence>
<dbReference type="Pfam" id="PF01106">
    <property type="entry name" value="NifU"/>
    <property type="match status" value="1"/>
</dbReference>
<dbReference type="GO" id="GO:0016226">
    <property type="term" value="P:iron-sulfur cluster assembly"/>
    <property type="evidence" value="ECO:0007669"/>
    <property type="project" value="InterPro"/>
</dbReference>
<dbReference type="AlphaFoldDB" id="A0A7W3MTI9"/>
<dbReference type="InterPro" id="IPR034904">
    <property type="entry name" value="FSCA_dom_sf"/>
</dbReference>
<evidence type="ECO:0000256" key="2">
    <source>
        <dbReference type="SAM" id="MobiDB-lite"/>
    </source>
</evidence>
<comment type="caution">
    <text evidence="4">The sequence shown here is derived from an EMBL/GenBank/DDBJ whole genome shotgun (WGS) entry which is preliminary data.</text>
</comment>
<proteinExistence type="predicted"/>
<dbReference type="InterPro" id="IPR001075">
    <property type="entry name" value="NIF_FeS_clus_asmbl_NifU_C"/>
</dbReference>
<dbReference type="EMBL" id="JACJII010000001">
    <property type="protein sequence ID" value="MBA9001628.1"/>
    <property type="molecule type" value="Genomic_DNA"/>
</dbReference>
<dbReference type="Proteomes" id="UP000539313">
    <property type="component" value="Unassembled WGS sequence"/>
</dbReference>
<organism evidence="4 5">
    <name type="scientific">Thermomonospora cellulosilytica</name>
    <dbReference type="NCBI Taxonomy" id="1411118"/>
    <lineage>
        <taxon>Bacteria</taxon>
        <taxon>Bacillati</taxon>
        <taxon>Actinomycetota</taxon>
        <taxon>Actinomycetes</taxon>
        <taxon>Streptosporangiales</taxon>
        <taxon>Thermomonosporaceae</taxon>
        <taxon>Thermomonospora</taxon>
    </lineage>
</organism>
<evidence type="ECO:0000313" key="4">
    <source>
        <dbReference type="EMBL" id="MBA9001628.1"/>
    </source>
</evidence>
<comment type="function">
    <text evidence="1">May be involved in the formation or repair of [Fe-S] clusters present in iron-sulfur proteins.</text>
</comment>
<dbReference type="GO" id="GO:0051536">
    <property type="term" value="F:iron-sulfur cluster binding"/>
    <property type="evidence" value="ECO:0007669"/>
    <property type="project" value="InterPro"/>
</dbReference>
<accession>A0A7W3MTI9</accession>
<reference evidence="4 5" key="1">
    <citation type="submission" date="2020-08" db="EMBL/GenBank/DDBJ databases">
        <title>Sequencing the genomes of 1000 actinobacteria strains.</title>
        <authorList>
            <person name="Klenk H.-P."/>
        </authorList>
    </citation>
    <scope>NUCLEOTIDE SEQUENCE [LARGE SCALE GENOMIC DNA]</scope>
    <source>
        <strain evidence="4 5">DSM 45823</strain>
    </source>
</reference>
<name>A0A7W3MTI9_9ACTN</name>
<feature type="domain" description="NIF system FeS cluster assembly NifU C-terminal" evidence="3">
    <location>
        <begin position="96"/>
        <end position="156"/>
    </location>
</feature>
<dbReference type="Gene3D" id="3.30.300.130">
    <property type="entry name" value="Fe-S cluster assembly (FSCA)"/>
    <property type="match status" value="1"/>
</dbReference>
<evidence type="ECO:0000313" key="5">
    <source>
        <dbReference type="Proteomes" id="UP000539313"/>
    </source>
</evidence>